<dbReference type="EMBL" id="KN847482">
    <property type="protein sequence ID" value="KIX00983.1"/>
    <property type="molecule type" value="Genomic_DNA"/>
</dbReference>
<dbReference type="InterPro" id="IPR046347">
    <property type="entry name" value="bZIP_sf"/>
</dbReference>
<evidence type="ECO:0000313" key="3">
    <source>
        <dbReference type="EMBL" id="KIX00983.1"/>
    </source>
</evidence>
<feature type="compositionally biased region" description="Basic residues" evidence="2">
    <location>
        <begin position="132"/>
        <end position="144"/>
    </location>
</feature>
<feature type="region of interest" description="Disordered" evidence="2">
    <location>
        <begin position="33"/>
        <end position="56"/>
    </location>
</feature>
<dbReference type="HOGENOM" id="CLU_1214795_0_0_1"/>
<dbReference type="OrthoDB" id="295274at2759"/>
<dbReference type="CDD" id="cd14687">
    <property type="entry name" value="bZIP_ATF2"/>
    <property type="match status" value="1"/>
</dbReference>
<dbReference type="Proteomes" id="UP000053617">
    <property type="component" value="Unassembled WGS sequence"/>
</dbReference>
<feature type="compositionally biased region" description="Polar residues" evidence="2">
    <location>
        <begin position="42"/>
        <end position="56"/>
    </location>
</feature>
<evidence type="ECO:0000256" key="2">
    <source>
        <dbReference type="SAM" id="MobiDB-lite"/>
    </source>
</evidence>
<dbReference type="AlphaFoldDB" id="A0A0D2GRS7"/>
<keyword evidence="4" id="KW-1185">Reference proteome</keyword>
<protein>
    <submittedName>
        <fullName evidence="3">Rhinocladiella mackenziei CBS 650.93 unplaced genomic scaffold supercont1.8, whole genome shotgun sequence</fullName>
    </submittedName>
</protein>
<dbReference type="STRING" id="1442369.A0A0D2GRS7"/>
<dbReference type="Gene3D" id="1.20.5.170">
    <property type="match status" value="1"/>
</dbReference>
<organism evidence="3 4">
    <name type="scientific">Rhinocladiella mackenziei CBS 650.93</name>
    <dbReference type="NCBI Taxonomy" id="1442369"/>
    <lineage>
        <taxon>Eukaryota</taxon>
        <taxon>Fungi</taxon>
        <taxon>Dikarya</taxon>
        <taxon>Ascomycota</taxon>
        <taxon>Pezizomycotina</taxon>
        <taxon>Eurotiomycetes</taxon>
        <taxon>Chaetothyriomycetidae</taxon>
        <taxon>Chaetothyriales</taxon>
        <taxon>Herpotrichiellaceae</taxon>
        <taxon>Rhinocladiella</taxon>
    </lineage>
</organism>
<keyword evidence="1" id="KW-0175">Coiled coil</keyword>
<feature type="region of interest" description="Disordered" evidence="2">
    <location>
        <begin position="80"/>
        <end position="100"/>
    </location>
</feature>
<evidence type="ECO:0000313" key="4">
    <source>
        <dbReference type="Proteomes" id="UP000053617"/>
    </source>
</evidence>
<feature type="region of interest" description="Disordered" evidence="2">
    <location>
        <begin position="124"/>
        <end position="151"/>
    </location>
</feature>
<feature type="coiled-coil region" evidence="1">
    <location>
        <begin position="165"/>
        <end position="192"/>
    </location>
</feature>
<evidence type="ECO:0000256" key="1">
    <source>
        <dbReference type="SAM" id="Coils"/>
    </source>
</evidence>
<proteinExistence type="predicted"/>
<name>A0A0D2GRS7_9EURO</name>
<dbReference type="VEuPathDB" id="FungiDB:Z518_10049"/>
<dbReference type="RefSeq" id="XP_013268119.1">
    <property type="nucleotide sequence ID" value="XM_013412665.1"/>
</dbReference>
<dbReference type="GeneID" id="25298120"/>
<sequence>MAWPISSRAELSLPDASGLEEFLLLCNARPDDGLPLEDTPSRNEQGMSSTGMTNSPRLFSQEQIPQIVEPQYLHLVSTPEHEHVGSPHPQTRPIDSTDSDLSADLQRTLRRMYLAASDCSNDSYRPRTIQARPRKSSASKRRVTPRSEKHARELELNRKAAAKCRNRQKAFVEHLEERCREEQEKMRIQTSLVHALHDEVVALRNEVMRQSLCECHFLVDSGTSVLS</sequence>
<dbReference type="GO" id="GO:0003700">
    <property type="term" value="F:DNA-binding transcription factor activity"/>
    <property type="evidence" value="ECO:0007669"/>
    <property type="project" value="InterPro"/>
</dbReference>
<dbReference type="SUPFAM" id="SSF57959">
    <property type="entry name" value="Leucine zipper domain"/>
    <property type="match status" value="1"/>
</dbReference>
<accession>A0A0D2GRS7</accession>
<reference evidence="3 4" key="1">
    <citation type="submission" date="2015-01" db="EMBL/GenBank/DDBJ databases">
        <title>The Genome Sequence of Rhinocladiella mackenzie CBS 650.93.</title>
        <authorList>
            <consortium name="The Broad Institute Genomics Platform"/>
            <person name="Cuomo C."/>
            <person name="de Hoog S."/>
            <person name="Gorbushina A."/>
            <person name="Stielow B."/>
            <person name="Teixiera M."/>
            <person name="Abouelleil A."/>
            <person name="Chapman S.B."/>
            <person name="Priest M."/>
            <person name="Young S.K."/>
            <person name="Wortman J."/>
            <person name="Nusbaum C."/>
            <person name="Birren B."/>
        </authorList>
    </citation>
    <scope>NUCLEOTIDE SEQUENCE [LARGE SCALE GENOMIC DNA]</scope>
    <source>
        <strain evidence="3 4">CBS 650.93</strain>
    </source>
</reference>
<gene>
    <name evidence="3" type="ORF">Z518_10049</name>
</gene>